<dbReference type="OrthoDB" id="532384at2759"/>
<feature type="domain" description="PPIase cyclophilin-type" evidence="1">
    <location>
        <begin position="158"/>
        <end position="310"/>
    </location>
</feature>
<dbReference type="FunFam" id="2.40.100.10:FF:000086">
    <property type="entry name" value="Predicted protein"/>
    <property type="match status" value="1"/>
</dbReference>
<reference evidence="2" key="1">
    <citation type="submission" date="2023-05" db="EMBL/GenBank/DDBJ databases">
        <title>Genome and transcriptome analyses reveal genes involved in the formation of fine ridges on petal epidermal cells in Hibiscus trionum.</title>
        <authorList>
            <person name="Koshimizu S."/>
            <person name="Masuda S."/>
            <person name="Ishii T."/>
            <person name="Shirasu K."/>
            <person name="Hoshino A."/>
            <person name="Arita M."/>
        </authorList>
    </citation>
    <scope>NUCLEOTIDE SEQUENCE</scope>
    <source>
        <strain evidence="2">Hamamatsu line</strain>
    </source>
</reference>
<evidence type="ECO:0000259" key="1">
    <source>
        <dbReference type="Pfam" id="PF00160"/>
    </source>
</evidence>
<dbReference type="PANTHER" id="PTHR46873">
    <property type="entry name" value="EXPRESSED PROTEIN"/>
    <property type="match status" value="1"/>
</dbReference>
<keyword evidence="3" id="KW-1185">Reference proteome</keyword>
<accession>A0A9W7MFF8</accession>
<evidence type="ECO:0000313" key="3">
    <source>
        <dbReference type="Proteomes" id="UP001165190"/>
    </source>
</evidence>
<dbReference type="InterPro" id="IPR002130">
    <property type="entry name" value="Cyclophilin-type_PPIase_dom"/>
</dbReference>
<dbReference type="GO" id="GO:0003755">
    <property type="term" value="F:peptidyl-prolyl cis-trans isomerase activity"/>
    <property type="evidence" value="ECO:0007669"/>
    <property type="project" value="InterPro"/>
</dbReference>
<organism evidence="2 3">
    <name type="scientific">Hibiscus trionum</name>
    <name type="common">Flower of an hour</name>
    <dbReference type="NCBI Taxonomy" id="183268"/>
    <lineage>
        <taxon>Eukaryota</taxon>
        <taxon>Viridiplantae</taxon>
        <taxon>Streptophyta</taxon>
        <taxon>Embryophyta</taxon>
        <taxon>Tracheophyta</taxon>
        <taxon>Spermatophyta</taxon>
        <taxon>Magnoliopsida</taxon>
        <taxon>eudicotyledons</taxon>
        <taxon>Gunneridae</taxon>
        <taxon>Pentapetalae</taxon>
        <taxon>rosids</taxon>
        <taxon>malvids</taxon>
        <taxon>Malvales</taxon>
        <taxon>Malvaceae</taxon>
        <taxon>Malvoideae</taxon>
        <taxon>Hibiscus</taxon>
    </lineage>
</organism>
<sequence length="336" mass="36806">MGRRLNDPEHSPFASLVLLSVALFSSVLVYAVVSTLLSPNVGSKDPSFEDSVMAASDECCRGVENLELWGQAVKWGSEFKFNSSVECCQACKTMCSGSDGPCLCDTWVFCGKKEACGSRFGECWLKKQKDALSPDRQDAGKSVIWTSGLIFGKGEGIVGMETGYGTLRIKLFPDCAPYSVAYILELLTLRHCVGCQFYRAEGRGQSWDSEGNHIKDAPYGPPFALIQGILEAQGTPFENMPSEACPTIRRGSVAWIGSGPEFFISLANHGEWKNSYTVFGSVLPEDMEIVEKIVQLPTKSDVWNNVNVSVLEKPVPLILRRMKKSLGDLNSNVKSE</sequence>
<dbReference type="AlphaFoldDB" id="A0A9W7MFF8"/>
<protein>
    <recommendedName>
        <fullName evidence="1">PPIase cyclophilin-type domain-containing protein</fullName>
    </recommendedName>
</protein>
<proteinExistence type="predicted"/>
<dbReference type="Pfam" id="PF00160">
    <property type="entry name" value="Pro_isomerase"/>
    <property type="match status" value="1"/>
</dbReference>
<dbReference type="Proteomes" id="UP001165190">
    <property type="component" value="Unassembled WGS sequence"/>
</dbReference>
<name>A0A9W7MFF8_HIBTR</name>
<dbReference type="SUPFAM" id="SSF50891">
    <property type="entry name" value="Cyclophilin-like"/>
    <property type="match status" value="1"/>
</dbReference>
<gene>
    <name evidence="2" type="ORF">HRI_003287800</name>
</gene>
<evidence type="ECO:0000313" key="2">
    <source>
        <dbReference type="EMBL" id="GMI96185.1"/>
    </source>
</evidence>
<comment type="caution">
    <text evidence="2">The sequence shown here is derived from an EMBL/GenBank/DDBJ whole genome shotgun (WGS) entry which is preliminary data.</text>
</comment>
<dbReference type="PANTHER" id="PTHR46873:SF1">
    <property type="entry name" value="EXPRESSED PROTEIN"/>
    <property type="match status" value="1"/>
</dbReference>
<dbReference type="InterPro" id="IPR029000">
    <property type="entry name" value="Cyclophilin-like_dom_sf"/>
</dbReference>
<dbReference type="Gene3D" id="2.40.100.10">
    <property type="entry name" value="Cyclophilin-like"/>
    <property type="match status" value="1"/>
</dbReference>
<dbReference type="EMBL" id="BSYR01000028">
    <property type="protein sequence ID" value="GMI96185.1"/>
    <property type="molecule type" value="Genomic_DNA"/>
</dbReference>